<organism evidence="2 3">
    <name type="scientific">Cryptococcus depauperatus CBS 7841</name>
    <dbReference type="NCBI Taxonomy" id="1295531"/>
    <lineage>
        <taxon>Eukaryota</taxon>
        <taxon>Fungi</taxon>
        <taxon>Dikarya</taxon>
        <taxon>Basidiomycota</taxon>
        <taxon>Agaricomycotina</taxon>
        <taxon>Tremellomycetes</taxon>
        <taxon>Tremellales</taxon>
        <taxon>Cryptococcaceae</taxon>
        <taxon>Cryptococcus</taxon>
    </lineage>
</organism>
<dbReference type="AlphaFoldDB" id="A0AAJ8JSN9"/>
<feature type="domain" description="Transcription activator GCR1-like" evidence="1">
    <location>
        <begin position="296"/>
        <end position="380"/>
    </location>
</feature>
<dbReference type="PANTHER" id="PTHR37784">
    <property type="entry name" value="PROTEIN MSN1"/>
    <property type="match status" value="1"/>
</dbReference>
<dbReference type="GeneID" id="91087146"/>
<accession>A0AAJ8JSN9</accession>
<evidence type="ECO:0000313" key="3">
    <source>
        <dbReference type="Proteomes" id="UP000094043"/>
    </source>
</evidence>
<dbReference type="KEGG" id="cdep:91087146"/>
<evidence type="ECO:0000259" key="1">
    <source>
        <dbReference type="Pfam" id="PF12550"/>
    </source>
</evidence>
<keyword evidence="3" id="KW-1185">Reference proteome</keyword>
<dbReference type="GO" id="GO:0000981">
    <property type="term" value="F:DNA-binding transcription factor activity, RNA polymerase II-specific"/>
    <property type="evidence" value="ECO:0007669"/>
    <property type="project" value="TreeGrafter"/>
</dbReference>
<reference evidence="2" key="1">
    <citation type="submission" date="2016-06" db="EMBL/GenBank/DDBJ databases">
        <authorList>
            <person name="Cuomo C."/>
            <person name="Litvintseva A."/>
            <person name="Heitman J."/>
            <person name="Chen Y."/>
            <person name="Sun S."/>
            <person name="Springer D."/>
            <person name="Dromer F."/>
            <person name="Young S."/>
            <person name="Zeng Q."/>
            <person name="Chapman S."/>
            <person name="Gujja S."/>
            <person name="Saif S."/>
            <person name="Birren B."/>
        </authorList>
    </citation>
    <scope>NUCLEOTIDE SEQUENCE</scope>
    <source>
        <strain evidence="2">CBS 7841</strain>
    </source>
</reference>
<protein>
    <recommendedName>
        <fullName evidence="1">Transcription activator GCR1-like domain-containing protein</fullName>
    </recommendedName>
</protein>
<reference evidence="2" key="3">
    <citation type="submission" date="2024-01" db="EMBL/GenBank/DDBJ databases">
        <authorList>
            <person name="Coelho M.A."/>
            <person name="David-Palma M."/>
            <person name="Shea T."/>
            <person name="Sun S."/>
            <person name="Cuomo C.A."/>
            <person name="Heitman J."/>
        </authorList>
    </citation>
    <scope>NUCLEOTIDE SEQUENCE</scope>
    <source>
        <strain evidence="2">CBS 7841</strain>
    </source>
</reference>
<dbReference type="PANTHER" id="PTHR37784:SF2">
    <property type="entry name" value="HIGH-OSMOLARITY-INDUCED TRANSCRIPTION PROTEIN 1"/>
    <property type="match status" value="1"/>
</dbReference>
<proteinExistence type="predicted"/>
<dbReference type="Pfam" id="PF12550">
    <property type="entry name" value="GCR1_C"/>
    <property type="match status" value="1"/>
</dbReference>
<dbReference type="EMBL" id="CP143786">
    <property type="protein sequence ID" value="WVN87740.1"/>
    <property type="molecule type" value="Genomic_DNA"/>
</dbReference>
<dbReference type="GO" id="GO:0000978">
    <property type="term" value="F:RNA polymerase II cis-regulatory region sequence-specific DNA binding"/>
    <property type="evidence" value="ECO:0007669"/>
    <property type="project" value="TreeGrafter"/>
</dbReference>
<dbReference type="InterPro" id="IPR052146">
    <property type="entry name" value="HOT1"/>
</dbReference>
<evidence type="ECO:0000313" key="2">
    <source>
        <dbReference type="EMBL" id="WVN87740.1"/>
    </source>
</evidence>
<reference evidence="2" key="2">
    <citation type="journal article" date="2022" name="Elife">
        <title>Obligate sexual reproduction of a homothallic fungus closely related to the Cryptococcus pathogenic species complex.</title>
        <authorList>
            <person name="Passer A.R."/>
            <person name="Clancey S.A."/>
            <person name="Shea T."/>
            <person name="David-Palma M."/>
            <person name="Averette A.F."/>
            <person name="Boekhout T."/>
            <person name="Porcel B.M."/>
            <person name="Nowrousian M."/>
            <person name="Cuomo C.A."/>
            <person name="Sun S."/>
            <person name="Heitman J."/>
            <person name="Coelho M.A."/>
        </authorList>
    </citation>
    <scope>NUCLEOTIDE SEQUENCE</scope>
    <source>
        <strain evidence="2">CBS 7841</strain>
    </source>
</reference>
<name>A0AAJ8JSN9_9TREE</name>
<dbReference type="InterPro" id="IPR022210">
    <property type="entry name" value="TF_GCR1-like"/>
</dbReference>
<dbReference type="RefSeq" id="XP_066068440.1">
    <property type="nucleotide sequence ID" value="XM_066212343.1"/>
</dbReference>
<sequence>MDFHSSPITESFEEIKLSFNNGMDDIVPSNGYPTPFTPVVSHKSHPAEASKTTRKPAMSFYGPISCFLSSPPPHTLPSPPSDDILQENQVQLRMDQDVVSNMTEGESQDCQRLGECLVKHVQESARMGLQGSIRAVLKQAMTGVSLWVGNSEQAVGFKYGDEFSWAPPGFEEKIENVLIEQVNQTVRELLLAEIPSAIKEAMEGSLLLTGHEESARSQLEVYPPASIPLEDAFNLLSQTPFVPYPSSLLSPNDIVTFGSQAKSTPPISLQSLSTAYQPEHNNRPLPLPLPVDPSEFAMCREIKTVPDLWTEYTLGWKGQPSVRCMYEDAERRARTGNRRFASQGERVYYQRRRAIYELIQTLIKMGCPETQAVQKVERYRQRLDVELNKLGGIIPNLNQEDLAKM</sequence>
<gene>
    <name evidence="2" type="ORF">L203_102935</name>
</gene>
<dbReference type="Proteomes" id="UP000094043">
    <property type="component" value="Chromosome 3"/>
</dbReference>
<dbReference type="GO" id="GO:0060963">
    <property type="term" value="P:positive regulation of ribosomal protein gene transcription by RNA polymerase II"/>
    <property type="evidence" value="ECO:0007669"/>
    <property type="project" value="TreeGrafter"/>
</dbReference>